<dbReference type="Proteomes" id="UP001239462">
    <property type="component" value="Unassembled WGS sequence"/>
</dbReference>
<feature type="domain" description="P-type ATPase A" evidence="11">
    <location>
        <begin position="203"/>
        <end position="303"/>
    </location>
</feature>
<dbReference type="InterPro" id="IPR018303">
    <property type="entry name" value="ATPase_P-typ_P_site"/>
</dbReference>
<evidence type="ECO:0000259" key="11">
    <source>
        <dbReference type="Pfam" id="PF00122"/>
    </source>
</evidence>
<feature type="transmembrane region" description="Helical" evidence="10">
    <location>
        <begin position="173"/>
        <end position="191"/>
    </location>
</feature>
<dbReference type="Pfam" id="PF00122">
    <property type="entry name" value="E1-E2_ATPase"/>
    <property type="match status" value="1"/>
</dbReference>
<dbReference type="InterPro" id="IPR008250">
    <property type="entry name" value="ATPase_P-typ_transduc_dom_A_sf"/>
</dbReference>
<dbReference type="EC" id="7.2.2.12" evidence="8"/>
<feature type="transmembrane region" description="Helical" evidence="10">
    <location>
        <begin position="320"/>
        <end position="343"/>
    </location>
</feature>
<dbReference type="PRINTS" id="PR00119">
    <property type="entry name" value="CATATPASE"/>
</dbReference>
<dbReference type="NCBIfam" id="TIGR01512">
    <property type="entry name" value="ATPase-IB2_Cd"/>
    <property type="match status" value="1"/>
</dbReference>
<feature type="transmembrane region" description="Helical" evidence="10">
    <location>
        <begin position="665"/>
        <end position="684"/>
    </location>
</feature>
<evidence type="ECO:0000256" key="5">
    <source>
        <dbReference type="ARBA" id="ARBA00022967"/>
    </source>
</evidence>
<dbReference type="InterPro" id="IPR027256">
    <property type="entry name" value="P-typ_ATPase_IB"/>
</dbReference>
<keyword evidence="4 10" id="KW-0479">Metal-binding</keyword>
<evidence type="ECO:0000256" key="4">
    <source>
        <dbReference type="ARBA" id="ARBA00022723"/>
    </source>
</evidence>
<keyword evidence="7 10" id="KW-0472">Membrane</keyword>
<reference evidence="12 13" key="1">
    <citation type="submission" date="2023-06" db="EMBL/GenBank/DDBJ databases">
        <title>Roseiconus lacunae JC819 isolated from Gulf of Mannar region, Tamil Nadu.</title>
        <authorList>
            <person name="Pk S."/>
            <person name="Ch S."/>
            <person name="Ch V.R."/>
        </authorList>
    </citation>
    <scope>NUCLEOTIDE SEQUENCE [LARGE SCALE GENOMIC DNA]</scope>
    <source>
        <strain evidence="12 13">JC819</strain>
    </source>
</reference>
<accession>A0ABT7PF25</accession>
<dbReference type="InterPro" id="IPR023214">
    <property type="entry name" value="HAD_sf"/>
</dbReference>
<dbReference type="InterPro" id="IPR051014">
    <property type="entry name" value="Cation_Transport_ATPase_IB"/>
</dbReference>
<dbReference type="SFLD" id="SFLDS00003">
    <property type="entry name" value="Haloacid_Dehalogenase"/>
    <property type="match status" value="1"/>
</dbReference>
<dbReference type="InterPro" id="IPR023299">
    <property type="entry name" value="ATPase_P-typ_cyto_dom_N"/>
</dbReference>
<name>A0ABT7PF25_9BACT</name>
<feature type="transmembrane region" description="Helical" evidence="10">
    <location>
        <begin position="92"/>
        <end position="111"/>
    </location>
</feature>
<dbReference type="SFLD" id="SFLDF00027">
    <property type="entry name" value="p-type_atpase"/>
    <property type="match status" value="1"/>
</dbReference>
<comment type="similarity">
    <text evidence="2 10">Belongs to the cation transport ATPase (P-type) (TC 3.A.3) family. Type IB subfamily.</text>
</comment>
<keyword evidence="13" id="KW-1185">Reference proteome</keyword>
<keyword evidence="3 10" id="KW-0812">Transmembrane</keyword>
<evidence type="ECO:0000256" key="7">
    <source>
        <dbReference type="ARBA" id="ARBA00023136"/>
    </source>
</evidence>
<dbReference type="SFLD" id="SFLDG00002">
    <property type="entry name" value="C1.7:_P-type_atpase_like"/>
    <property type="match status" value="1"/>
</dbReference>
<gene>
    <name evidence="12" type="ORF">QTN89_06610</name>
</gene>
<dbReference type="Gene3D" id="2.70.150.10">
    <property type="entry name" value="Calcium-transporting ATPase, cytoplasmic transduction domain A"/>
    <property type="match status" value="1"/>
</dbReference>
<feature type="transmembrane region" description="Helical" evidence="10">
    <location>
        <begin position="150"/>
        <end position="167"/>
    </location>
</feature>
<dbReference type="SUPFAM" id="SSF56784">
    <property type="entry name" value="HAD-like"/>
    <property type="match status" value="1"/>
</dbReference>
<dbReference type="PANTHER" id="PTHR48085">
    <property type="entry name" value="CADMIUM/ZINC-TRANSPORTING ATPASE HMA2-RELATED"/>
    <property type="match status" value="1"/>
</dbReference>
<dbReference type="InterPro" id="IPR044492">
    <property type="entry name" value="P_typ_ATPase_HD_dom"/>
</dbReference>
<proteinExistence type="inferred from homology"/>
<evidence type="ECO:0000256" key="9">
    <source>
        <dbReference type="ARBA" id="ARBA00047308"/>
    </source>
</evidence>
<evidence type="ECO:0000313" key="12">
    <source>
        <dbReference type="EMBL" id="MDM4015095.1"/>
    </source>
</evidence>
<dbReference type="Pfam" id="PF00702">
    <property type="entry name" value="Hydrolase"/>
    <property type="match status" value="1"/>
</dbReference>
<dbReference type="InterPro" id="IPR023298">
    <property type="entry name" value="ATPase_P-typ_TM_dom_sf"/>
</dbReference>
<dbReference type="NCBIfam" id="TIGR01525">
    <property type="entry name" value="ATPase-IB_hvy"/>
    <property type="match status" value="1"/>
</dbReference>
<evidence type="ECO:0000256" key="2">
    <source>
        <dbReference type="ARBA" id="ARBA00006024"/>
    </source>
</evidence>
<dbReference type="SUPFAM" id="SSF81653">
    <property type="entry name" value="Calcium ATPase, transduction domain A"/>
    <property type="match status" value="1"/>
</dbReference>
<feature type="transmembrane region" description="Helical" evidence="10">
    <location>
        <begin position="117"/>
        <end position="138"/>
    </location>
</feature>
<keyword evidence="5" id="KW-1278">Translocase</keyword>
<sequence length="710" mass="75965">MASEMKLRIYGMDCAEEVTLLKRELLPVVKNEERLGFDVLNGKLIVDLSGTDVTEGDVLAAIERTGLRSEHWRDRSETTDDQSFWQQHQRSILTTVSGLFGLVGLVIQLALGGETESVPISSIVFYSIGILAGLVLVLPKAWRSLFSLRPDMNLLMSVAVVGAVLIGEWFEGASVAFLFSFSLLLESWSVGRARRAIASLMDLSPPTAHLRDQTGDVKDVAPADVPVGSVVVVRPGERIPLDGRITKGTSSVNQAPITGESVPVEKENGDEVFAGTINGDGLLEIETTKAADDTTLARIIKMVGDAGSKRAPSEKWVEKFAAVYTPVVMVVALLMLLITPLAFGDQWSGWLYRFLVLLVIACPCALVISTPVSVVASLAAAARNGVLIKGGVYVEVPAHLKAIAMDKTGTLTQGAPRVIDVVPMNGHDEAELLTRAGALELNSNHPLAKAIVEETRSRGMTIPPADNFVTIQGKGASGVIQGKPFWLGSHRYLEQRGQETPEVHQQLESMQEAGRTVVVVGNDEHVCGFITLADAIREETRDAIAKLHEAGVEQLLMLTGDNEGTAKAIAKEAGIDEVHAELLPEDKVTAVERLVEQHKHVAMIGDGVNDAPALARASLGLAMGAAGSDAAIETADIALMSDDLSKLPWLIHHSRRTLSIIRQNIAFSLAVKALFVVLTFAGFASLWAAIAADMGASLLVIGNGLRLLKS</sequence>
<dbReference type="SUPFAM" id="SSF81665">
    <property type="entry name" value="Calcium ATPase, transmembrane domain M"/>
    <property type="match status" value="1"/>
</dbReference>
<dbReference type="InterPro" id="IPR036163">
    <property type="entry name" value="HMA_dom_sf"/>
</dbReference>
<dbReference type="RefSeq" id="WP_235034168.1">
    <property type="nucleotide sequence ID" value="NZ_JASZZN010000004.1"/>
</dbReference>
<organism evidence="12 13">
    <name type="scientific">Roseiconus lacunae</name>
    <dbReference type="NCBI Taxonomy" id="2605694"/>
    <lineage>
        <taxon>Bacteria</taxon>
        <taxon>Pseudomonadati</taxon>
        <taxon>Planctomycetota</taxon>
        <taxon>Planctomycetia</taxon>
        <taxon>Pirellulales</taxon>
        <taxon>Pirellulaceae</taxon>
        <taxon>Roseiconus</taxon>
    </lineage>
</organism>
<keyword evidence="10" id="KW-0547">Nucleotide-binding</keyword>
<dbReference type="EMBL" id="JASZZN010000004">
    <property type="protein sequence ID" value="MDM4015095.1"/>
    <property type="molecule type" value="Genomic_DNA"/>
</dbReference>
<dbReference type="Gene3D" id="3.40.50.1000">
    <property type="entry name" value="HAD superfamily/HAD-like"/>
    <property type="match status" value="1"/>
</dbReference>
<keyword evidence="10" id="KW-0067">ATP-binding</keyword>
<evidence type="ECO:0000256" key="1">
    <source>
        <dbReference type="ARBA" id="ARBA00004370"/>
    </source>
</evidence>
<dbReference type="PANTHER" id="PTHR48085:SF5">
    <property type="entry name" value="CADMIUM_ZINC-TRANSPORTING ATPASE HMA4-RELATED"/>
    <property type="match status" value="1"/>
</dbReference>
<comment type="catalytic activity">
    <reaction evidence="9">
        <text>Zn(2+)(in) + ATP + H2O = Zn(2+)(out) + ADP + phosphate + H(+)</text>
        <dbReference type="Rhea" id="RHEA:20621"/>
        <dbReference type="ChEBI" id="CHEBI:15377"/>
        <dbReference type="ChEBI" id="CHEBI:15378"/>
        <dbReference type="ChEBI" id="CHEBI:29105"/>
        <dbReference type="ChEBI" id="CHEBI:30616"/>
        <dbReference type="ChEBI" id="CHEBI:43474"/>
        <dbReference type="ChEBI" id="CHEBI:456216"/>
        <dbReference type="EC" id="7.2.2.12"/>
    </reaction>
</comment>
<dbReference type="InterPro" id="IPR059000">
    <property type="entry name" value="ATPase_P-type_domA"/>
</dbReference>
<evidence type="ECO:0000256" key="6">
    <source>
        <dbReference type="ARBA" id="ARBA00022989"/>
    </source>
</evidence>
<evidence type="ECO:0000256" key="8">
    <source>
        <dbReference type="ARBA" id="ARBA00039097"/>
    </source>
</evidence>
<comment type="caution">
    <text evidence="12">The sequence shown here is derived from an EMBL/GenBank/DDBJ whole genome shotgun (WGS) entry which is preliminary data.</text>
</comment>
<dbReference type="InterPro" id="IPR001757">
    <property type="entry name" value="P_typ_ATPase"/>
</dbReference>
<feature type="transmembrane region" description="Helical" evidence="10">
    <location>
        <begin position="355"/>
        <end position="381"/>
    </location>
</feature>
<dbReference type="InterPro" id="IPR036412">
    <property type="entry name" value="HAD-like_sf"/>
</dbReference>
<comment type="subcellular location">
    <subcellularLocation>
        <location evidence="10">Cell membrane</location>
    </subcellularLocation>
    <subcellularLocation>
        <location evidence="1">Membrane</location>
    </subcellularLocation>
</comment>
<dbReference type="PROSITE" id="PS00154">
    <property type="entry name" value="ATPASE_E1_E2"/>
    <property type="match status" value="1"/>
</dbReference>
<dbReference type="Gene3D" id="3.40.1110.10">
    <property type="entry name" value="Calcium-transporting ATPase, cytoplasmic domain N"/>
    <property type="match status" value="1"/>
</dbReference>
<evidence type="ECO:0000256" key="3">
    <source>
        <dbReference type="ARBA" id="ARBA00022692"/>
    </source>
</evidence>
<dbReference type="PRINTS" id="PR00941">
    <property type="entry name" value="CDATPASE"/>
</dbReference>
<evidence type="ECO:0000313" key="13">
    <source>
        <dbReference type="Proteomes" id="UP001239462"/>
    </source>
</evidence>
<keyword evidence="10" id="KW-1003">Cell membrane</keyword>
<dbReference type="SUPFAM" id="SSF55008">
    <property type="entry name" value="HMA, heavy metal-associated domain"/>
    <property type="match status" value="1"/>
</dbReference>
<dbReference type="NCBIfam" id="TIGR01511">
    <property type="entry name" value="ATPase-IB1_Cu"/>
    <property type="match status" value="1"/>
</dbReference>
<dbReference type="NCBIfam" id="TIGR01494">
    <property type="entry name" value="ATPase_P-type"/>
    <property type="match status" value="1"/>
</dbReference>
<evidence type="ECO:0000256" key="10">
    <source>
        <dbReference type="RuleBase" id="RU362081"/>
    </source>
</evidence>
<protein>
    <recommendedName>
        <fullName evidence="8">P-type Zn(2+) transporter</fullName>
        <ecNumber evidence="8">7.2.2.12</ecNumber>
    </recommendedName>
</protein>
<dbReference type="PROSITE" id="PS01229">
    <property type="entry name" value="COF_2"/>
    <property type="match status" value="1"/>
</dbReference>
<keyword evidence="6 10" id="KW-1133">Transmembrane helix</keyword>